<reference evidence="3" key="1">
    <citation type="submission" date="2025-08" db="UniProtKB">
        <authorList>
            <consortium name="RefSeq"/>
        </authorList>
    </citation>
    <scope>IDENTIFICATION</scope>
    <source>
        <strain evidence="3">OHB3-1</strain>
    </source>
</reference>
<evidence type="ECO:0000259" key="1">
    <source>
        <dbReference type="Pfam" id="PF13960"/>
    </source>
</evidence>
<organism evidence="2 3">
    <name type="scientific">Momordica charantia</name>
    <name type="common">Bitter gourd</name>
    <name type="synonym">Balsam pear</name>
    <dbReference type="NCBI Taxonomy" id="3673"/>
    <lineage>
        <taxon>Eukaryota</taxon>
        <taxon>Viridiplantae</taxon>
        <taxon>Streptophyta</taxon>
        <taxon>Embryophyta</taxon>
        <taxon>Tracheophyta</taxon>
        <taxon>Spermatophyta</taxon>
        <taxon>Magnoliopsida</taxon>
        <taxon>eudicotyledons</taxon>
        <taxon>Gunneridae</taxon>
        <taxon>Pentapetalae</taxon>
        <taxon>rosids</taxon>
        <taxon>fabids</taxon>
        <taxon>Cucurbitales</taxon>
        <taxon>Cucurbitaceae</taxon>
        <taxon>Momordiceae</taxon>
        <taxon>Momordica</taxon>
    </lineage>
</organism>
<sequence length="221" mass="25979">MSLSECKVMGLKSHDCHVLMQQLVPVALKGLLLKGPRHAVNRLCLYFKRLCQRVLVREVLLELETDVVDILSLLERYFPPSFFDVMIHLVIHLVREARICGPVQFHWMYPSERMHMNELMVSDRRLIKDSSLLWKIHSEQFPSWLKAKVYIDRDYNYIVGLSRYKIMKTRMTDKVEMNKPPLPTNKHKPNVLGLNTIKKKDLVVPNMYVIVVMILGRNKII</sequence>
<dbReference type="Pfam" id="PF13960">
    <property type="entry name" value="DUF4218"/>
    <property type="match status" value="1"/>
</dbReference>
<dbReference type="PANTHER" id="PTHR48258">
    <property type="entry name" value="DUF4218 DOMAIN-CONTAINING PROTEIN-RELATED"/>
    <property type="match status" value="1"/>
</dbReference>
<dbReference type="RefSeq" id="XP_022156741.1">
    <property type="nucleotide sequence ID" value="XM_022301049.1"/>
</dbReference>
<protein>
    <submittedName>
        <fullName evidence="3">Uncharacterized protein LOC111023579 isoform X4</fullName>
    </submittedName>
</protein>
<feature type="domain" description="DUF4218" evidence="1">
    <location>
        <begin position="50"/>
        <end position="116"/>
    </location>
</feature>
<accession>A0A6J1DVW7</accession>
<evidence type="ECO:0000313" key="2">
    <source>
        <dbReference type="Proteomes" id="UP000504603"/>
    </source>
</evidence>
<keyword evidence="2" id="KW-1185">Reference proteome</keyword>
<dbReference type="Proteomes" id="UP000504603">
    <property type="component" value="Unplaced"/>
</dbReference>
<dbReference type="InterPro" id="IPR025452">
    <property type="entry name" value="DUF4218"/>
</dbReference>
<proteinExistence type="predicted"/>
<dbReference type="GeneID" id="111023579"/>
<gene>
    <name evidence="3" type="primary">LOC111023579</name>
</gene>
<dbReference type="AlphaFoldDB" id="A0A6J1DVW7"/>
<evidence type="ECO:0000313" key="3">
    <source>
        <dbReference type="RefSeq" id="XP_022156741.1"/>
    </source>
</evidence>
<name>A0A6J1DVW7_MOMCH</name>